<accession>A0A8S5RBU4</accession>
<organism evidence="1">
    <name type="scientific">virus sp. ctmTa7</name>
    <dbReference type="NCBI Taxonomy" id="2828255"/>
    <lineage>
        <taxon>Viruses</taxon>
    </lineage>
</organism>
<name>A0A8S5RBU4_9VIRU</name>
<evidence type="ECO:0000313" key="1">
    <source>
        <dbReference type="EMBL" id="DAE28894.1"/>
    </source>
</evidence>
<dbReference type="EMBL" id="BK059091">
    <property type="protein sequence ID" value="DAE28894.1"/>
    <property type="molecule type" value="Genomic_DNA"/>
</dbReference>
<proteinExistence type="predicted"/>
<sequence length="63" mass="7066">MCGFVSGHEYIINIDKDRHGYIISGKHDITDNDSATGCMTYASEISINRNWTIKEDVSQLGDE</sequence>
<reference evidence="1" key="1">
    <citation type="journal article" date="2021" name="Proc. Natl. Acad. Sci. U.S.A.">
        <title>A Catalog of Tens of Thousands of Viruses from Human Metagenomes Reveals Hidden Associations with Chronic Diseases.</title>
        <authorList>
            <person name="Tisza M.J."/>
            <person name="Buck C.B."/>
        </authorList>
    </citation>
    <scope>NUCLEOTIDE SEQUENCE</scope>
    <source>
        <strain evidence="1">CtmTa7</strain>
    </source>
</reference>
<protein>
    <submittedName>
        <fullName evidence="1">Uncharacterized protein</fullName>
    </submittedName>
</protein>